<dbReference type="Proteomes" id="UP000018149">
    <property type="component" value="Chromosome I"/>
</dbReference>
<feature type="domain" description="Transposase DDE" evidence="1">
    <location>
        <begin position="31"/>
        <end position="185"/>
    </location>
</feature>
<gene>
    <name evidence="2" type="ORF">RMONA_00045</name>
    <name evidence="3" type="ORF">RMONA_01095</name>
    <name evidence="4" type="ORF">RMONA_03290</name>
    <name evidence="5" type="ORF">RMONA_05340</name>
    <name evidence="6" type="ORF">RMONA_05960</name>
    <name evidence="7" type="ORF">RMONA_06040</name>
    <name evidence="8" type="ORF">RMONA_06160</name>
    <name evidence="9" type="ORF">RMONA_07075</name>
</gene>
<dbReference type="Pfam" id="PF13612">
    <property type="entry name" value="DDE_Tnp_1_3"/>
    <property type="match status" value="1"/>
</dbReference>
<dbReference type="EMBL" id="LN794217">
    <property type="protein sequence ID" value="CEO17056.1"/>
    <property type="molecule type" value="Genomic_DNA"/>
</dbReference>
<name>A0A0B7IXW3_9RICK</name>
<dbReference type="InterPro" id="IPR025668">
    <property type="entry name" value="Tnp_DDE_dom"/>
</dbReference>
<dbReference type="EMBL" id="LN794217">
    <property type="protein sequence ID" value="CEO17552.1"/>
    <property type="molecule type" value="Genomic_DNA"/>
</dbReference>
<protein>
    <submittedName>
        <fullName evidence="3">Transposase DDE domain protein</fullName>
    </submittedName>
</protein>
<reference evidence="2 10" key="2">
    <citation type="submission" date="2015-01" db="EMBL/GenBank/DDBJ databases">
        <authorList>
            <person name="Felsheim R."/>
        </authorList>
    </citation>
    <scope>NUCLEOTIDE SEQUENCE [LARGE SCALE GENOMIC DNA]</scope>
    <source>
        <strain evidence="2 10">IrR/Munich</strain>
    </source>
</reference>
<dbReference type="KEGG" id="rmc:RMONA_05960"/>
<evidence type="ECO:0000313" key="6">
    <source>
        <dbReference type="EMBL" id="CEO17552.1"/>
    </source>
</evidence>
<dbReference type="KEGG" id="rmc:RMONA_00045"/>
<dbReference type="EMBL" id="LN794217">
    <property type="protein sequence ID" value="CEO16438.1"/>
    <property type="molecule type" value="Genomic_DNA"/>
</dbReference>
<evidence type="ECO:0000313" key="2">
    <source>
        <dbReference type="EMBL" id="CEO16438.1"/>
    </source>
</evidence>
<keyword evidence="10" id="KW-1185">Reference proteome</keyword>
<evidence type="ECO:0000313" key="7">
    <source>
        <dbReference type="EMBL" id="CEO17567.1"/>
    </source>
</evidence>
<proteinExistence type="predicted"/>
<sequence>MFRNPPCYERFVQLIPSLFLPLIVMLHYLSGKRTGIYYADSTHFAVCKNIRINSNRTFNNLAKMGRSSVDWFFGFKLHMIINDKGEIIAVKITKGNVDDRIAFEAMVIKKGLKGKCYDDKGFISEKMFTKLYKQGLIKITGIRKDMKNYLLPLLDKILLRKRFIIETIFGYIKENFNITPSRHRSPINFFTSLFSALIAYQLKPNKPCISYP</sequence>
<dbReference type="KEGG" id="rmc:RMONA_07075"/>
<dbReference type="KEGG" id="rmc:RMONA_01095"/>
<accession>A0A0B7IXW3</accession>
<dbReference type="AlphaFoldDB" id="A0A0B7IXW3"/>
<dbReference type="NCBIfam" id="NF033520">
    <property type="entry name" value="transpos_IS982"/>
    <property type="match status" value="1"/>
</dbReference>
<evidence type="ECO:0000313" key="3">
    <source>
        <dbReference type="EMBL" id="CEO16641.1"/>
    </source>
</evidence>
<dbReference type="KEGG" id="rmc:RMONA_05340"/>
<dbReference type="KEGG" id="rmc:RMONA_06040"/>
<dbReference type="EMBL" id="LN794217">
    <property type="protein sequence ID" value="CEO16641.1"/>
    <property type="molecule type" value="Genomic_DNA"/>
</dbReference>
<dbReference type="EMBL" id="LN794217">
    <property type="protein sequence ID" value="CEO17767.1"/>
    <property type="molecule type" value="Genomic_DNA"/>
</dbReference>
<organism evidence="3 10">
    <name type="scientific">Rickettsia monacensis</name>
    <dbReference type="NCBI Taxonomy" id="109232"/>
    <lineage>
        <taxon>Bacteria</taxon>
        <taxon>Pseudomonadati</taxon>
        <taxon>Pseudomonadota</taxon>
        <taxon>Alphaproteobacteria</taxon>
        <taxon>Rickettsiales</taxon>
        <taxon>Rickettsiaceae</taxon>
        <taxon>Rickettsieae</taxon>
        <taxon>Rickettsia</taxon>
        <taxon>spotted fever group</taxon>
    </lineage>
</organism>
<evidence type="ECO:0000313" key="10">
    <source>
        <dbReference type="Proteomes" id="UP000018149"/>
    </source>
</evidence>
<evidence type="ECO:0000313" key="9">
    <source>
        <dbReference type="EMBL" id="CEO17767.1"/>
    </source>
</evidence>
<dbReference type="EMBL" id="LN794217">
    <property type="protein sequence ID" value="CEO17567.1"/>
    <property type="molecule type" value="Genomic_DNA"/>
</dbReference>
<evidence type="ECO:0000313" key="5">
    <source>
        <dbReference type="EMBL" id="CEO17444.1"/>
    </source>
</evidence>
<dbReference type="EMBL" id="LN794217">
    <property type="protein sequence ID" value="CEO17591.1"/>
    <property type="molecule type" value="Genomic_DNA"/>
</dbReference>
<evidence type="ECO:0000259" key="1">
    <source>
        <dbReference type="Pfam" id="PF13612"/>
    </source>
</evidence>
<reference evidence="3 10" key="1">
    <citation type="submission" date="2015-01" db="EMBL/GenBank/DDBJ databases">
        <title>Draft genome sequence of Rickettsia monacensis strain IrR/Munich.</title>
        <authorList>
            <person name="Felsheim R.F."/>
            <person name="Johnson S.L."/>
            <person name="Kurtti T.J."/>
            <person name="Munderloh U.G."/>
        </authorList>
    </citation>
    <scope>NUCLEOTIDE SEQUENCE [LARGE SCALE GENOMIC DNA]</scope>
    <source>
        <strain evidence="3 10">IrR/Munich</strain>
    </source>
</reference>
<dbReference type="KEGG" id="rmc:RMONA_06160"/>
<evidence type="ECO:0000313" key="4">
    <source>
        <dbReference type="EMBL" id="CEO17056.1"/>
    </source>
</evidence>
<dbReference type="EMBL" id="LN794217">
    <property type="protein sequence ID" value="CEO17444.1"/>
    <property type="molecule type" value="Genomic_DNA"/>
</dbReference>
<evidence type="ECO:0000313" key="8">
    <source>
        <dbReference type="EMBL" id="CEO17591.1"/>
    </source>
</evidence>
<dbReference type="HOGENOM" id="CLU_073308_3_0_5"/>
<dbReference type="KEGG" id="rmc:RMONA_03290"/>